<reference evidence="2 3" key="1">
    <citation type="journal article" date="2022" name="G3 (Bethesda)">
        <title>Evaluating Illumina-, Nanopore-, and PacBio-based genome assembly strategies with the bald notothen, Trematomus borchgrevinki.</title>
        <authorList>
            <person name="Rayamajhi N."/>
            <person name="Cheng C.C."/>
            <person name="Catchen J.M."/>
        </authorList>
    </citation>
    <scope>NUCLEOTIDE SEQUENCE [LARGE SCALE GENOMIC DNA]</scope>
    <source>
        <strain evidence="2">AGRC-2024</strain>
    </source>
</reference>
<evidence type="ECO:0000256" key="1">
    <source>
        <dbReference type="SAM" id="MobiDB-lite"/>
    </source>
</evidence>
<gene>
    <name evidence="2" type="ORF">OYC64_000060</name>
</gene>
<protein>
    <submittedName>
        <fullName evidence="2">Uncharacterized protein</fullName>
    </submittedName>
</protein>
<feature type="compositionally biased region" description="Basic and acidic residues" evidence="1">
    <location>
        <begin position="57"/>
        <end position="70"/>
    </location>
</feature>
<comment type="caution">
    <text evidence="2">The sequence shown here is derived from an EMBL/GenBank/DDBJ whole genome shotgun (WGS) entry which is preliminary data.</text>
</comment>
<feature type="region of interest" description="Disordered" evidence="1">
    <location>
        <begin position="1"/>
        <end position="70"/>
    </location>
</feature>
<organism evidence="2 3">
    <name type="scientific">Pagothenia borchgrevinki</name>
    <name type="common">Bald rockcod</name>
    <name type="synonym">Trematomus borchgrevinki</name>
    <dbReference type="NCBI Taxonomy" id="8213"/>
    <lineage>
        <taxon>Eukaryota</taxon>
        <taxon>Metazoa</taxon>
        <taxon>Chordata</taxon>
        <taxon>Craniata</taxon>
        <taxon>Vertebrata</taxon>
        <taxon>Euteleostomi</taxon>
        <taxon>Actinopterygii</taxon>
        <taxon>Neopterygii</taxon>
        <taxon>Teleostei</taxon>
        <taxon>Neoteleostei</taxon>
        <taxon>Acanthomorphata</taxon>
        <taxon>Eupercaria</taxon>
        <taxon>Perciformes</taxon>
        <taxon>Notothenioidei</taxon>
        <taxon>Nototheniidae</taxon>
        <taxon>Pagothenia</taxon>
    </lineage>
</organism>
<accession>A0ABD2HBN6</accession>
<dbReference type="AlphaFoldDB" id="A0ABD2HBN6"/>
<reference evidence="2 3" key="2">
    <citation type="journal article" date="2024" name="G3 (Bethesda)">
        <title>The genome of the cryopelagic Antarctic bald notothen, Trematomus borchgrevinki.</title>
        <authorList>
            <person name="Rayamajhi N."/>
            <person name="Rivera-Colon A.G."/>
            <person name="Minhas B.F."/>
            <person name="Cheng C.C."/>
            <person name="Catchen J.M."/>
        </authorList>
    </citation>
    <scope>NUCLEOTIDE SEQUENCE [LARGE SCALE GENOMIC DNA]</scope>
    <source>
        <strain evidence="2">AGRC-2024</strain>
    </source>
</reference>
<proteinExistence type="predicted"/>
<keyword evidence="3" id="KW-1185">Reference proteome</keyword>
<evidence type="ECO:0000313" key="3">
    <source>
        <dbReference type="Proteomes" id="UP001619887"/>
    </source>
</evidence>
<dbReference type="Proteomes" id="UP001619887">
    <property type="component" value="Unassembled WGS sequence"/>
</dbReference>
<name>A0ABD2HBN6_PAGBO</name>
<dbReference type="EMBL" id="JBIYXZ010002070">
    <property type="protein sequence ID" value="KAL3063651.1"/>
    <property type="molecule type" value="Genomic_DNA"/>
</dbReference>
<feature type="compositionally biased region" description="Low complexity" evidence="1">
    <location>
        <begin position="13"/>
        <end position="26"/>
    </location>
</feature>
<evidence type="ECO:0000313" key="2">
    <source>
        <dbReference type="EMBL" id="KAL3063651.1"/>
    </source>
</evidence>
<sequence>MPSRSLGDASVHSSLSSALPSPSSLPFRVWGEKVGMKDGQSVEGSNDFLQLLKSHKEKTGGRDERSEEEE</sequence>